<dbReference type="InterPro" id="IPR038731">
    <property type="entry name" value="RgtA/B/C-like"/>
</dbReference>
<feature type="transmembrane region" description="Helical" evidence="8">
    <location>
        <begin position="329"/>
        <end position="350"/>
    </location>
</feature>
<keyword evidence="3" id="KW-0328">Glycosyltransferase</keyword>
<dbReference type="PANTHER" id="PTHR33908">
    <property type="entry name" value="MANNOSYLTRANSFERASE YKCB-RELATED"/>
    <property type="match status" value="1"/>
</dbReference>
<dbReference type="InterPro" id="IPR050297">
    <property type="entry name" value="LipidA_mod_glycosyltrf_83"/>
</dbReference>
<feature type="domain" description="Glycosyltransferase RgtA/B/C/D-like" evidence="9">
    <location>
        <begin position="54"/>
        <end position="213"/>
    </location>
</feature>
<dbReference type="AlphaFoldDB" id="A0A2W5RVS0"/>
<evidence type="ECO:0000256" key="4">
    <source>
        <dbReference type="ARBA" id="ARBA00022679"/>
    </source>
</evidence>
<organism evidence="10 11">
    <name type="scientific">Cereibacter sphaeroides</name>
    <name type="common">Rhodobacter sphaeroides</name>
    <dbReference type="NCBI Taxonomy" id="1063"/>
    <lineage>
        <taxon>Bacteria</taxon>
        <taxon>Pseudomonadati</taxon>
        <taxon>Pseudomonadota</taxon>
        <taxon>Alphaproteobacteria</taxon>
        <taxon>Rhodobacterales</taxon>
        <taxon>Paracoccaceae</taxon>
        <taxon>Cereibacter</taxon>
    </lineage>
</organism>
<evidence type="ECO:0000256" key="7">
    <source>
        <dbReference type="ARBA" id="ARBA00023136"/>
    </source>
</evidence>
<keyword evidence="5 8" id="KW-0812">Transmembrane</keyword>
<feature type="transmembrane region" description="Helical" evidence="8">
    <location>
        <begin position="153"/>
        <end position="184"/>
    </location>
</feature>
<evidence type="ECO:0000259" key="9">
    <source>
        <dbReference type="Pfam" id="PF13231"/>
    </source>
</evidence>
<proteinExistence type="predicted"/>
<name>A0A2W5RVS0_CERSP</name>
<evidence type="ECO:0000256" key="1">
    <source>
        <dbReference type="ARBA" id="ARBA00004651"/>
    </source>
</evidence>
<sequence length="476" mass="51020">MTRSEGGWFAPALVLAVFVTVARLVLLAFNRTDLFVDESQYWFWGQSFAFGYYSKPPLIAWVIGAVTSLAGSDSTFWVRAPGPVFHGATALILGALAARLGGRRAALWVTASYLTLPMVALGSLLISTDTIMAPFFAAALYFHLRLTETRAGIFALLAGVMAGLAFLAKYAAVYFVLGAVLGSILIPAMRIPLRQWLLMLGAFVAAISPNILWNLNNGLATAEHTMDNVGWVREAQPLSNLNPGGMAEFFLSQFAVFGPVLFAALLWAVFRGAENRARRLLVFVVPPVVLVSIQALLNQAYANWAASAYFAGTVVAVAVLLPRPRWLSASLAIGTTLSLALPIVTLMPWLDLGGQPVLQRYLGRTDLSLQILALAKERGLPVVTDRRDVIADLFYTGRDTGVALYAAPPHGRPTSHYEQSYALPNSVQGDVLYVAATPPSCGNAPTVQALDTSGGAYAKLSLSAYVVDAGCLHADE</sequence>
<protein>
    <submittedName>
        <fullName evidence="10">Glycosyl transferase</fullName>
    </submittedName>
</protein>
<evidence type="ECO:0000256" key="6">
    <source>
        <dbReference type="ARBA" id="ARBA00022989"/>
    </source>
</evidence>
<comment type="caution">
    <text evidence="10">The sequence shown here is derived from an EMBL/GenBank/DDBJ whole genome shotgun (WGS) entry which is preliminary data.</text>
</comment>
<keyword evidence="2" id="KW-1003">Cell membrane</keyword>
<feature type="transmembrane region" description="Helical" evidence="8">
    <location>
        <begin position="114"/>
        <end position="141"/>
    </location>
</feature>
<dbReference type="Proteomes" id="UP000248975">
    <property type="component" value="Unassembled WGS sequence"/>
</dbReference>
<feature type="transmembrane region" description="Helical" evidence="8">
    <location>
        <begin position="303"/>
        <end position="322"/>
    </location>
</feature>
<feature type="transmembrane region" description="Helical" evidence="8">
    <location>
        <begin position="6"/>
        <end position="29"/>
    </location>
</feature>
<dbReference type="EMBL" id="QFQS01000018">
    <property type="protein sequence ID" value="PZQ94561.1"/>
    <property type="molecule type" value="Genomic_DNA"/>
</dbReference>
<feature type="transmembrane region" description="Helical" evidence="8">
    <location>
        <begin position="84"/>
        <end position="102"/>
    </location>
</feature>
<keyword evidence="7 8" id="KW-0472">Membrane</keyword>
<dbReference type="PANTHER" id="PTHR33908:SF11">
    <property type="entry name" value="MEMBRANE PROTEIN"/>
    <property type="match status" value="1"/>
</dbReference>
<feature type="transmembrane region" description="Helical" evidence="8">
    <location>
        <begin position="280"/>
        <end position="297"/>
    </location>
</feature>
<comment type="subcellular location">
    <subcellularLocation>
        <location evidence="1">Cell membrane</location>
        <topology evidence="1">Multi-pass membrane protein</topology>
    </subcellularLocation>
</comment>
<dbReference type="GO" id="GO:0009103">
    <property type="term" value="P:lipopolysaccharide biosynthetic process"/>
    <property type="evidence" value="ECO:0007669"/>
    <property type="project" value="UniProtKB-ARBA"/>
</dbReference>
<evidence type="ECO:0000256" key="3">
    <source>
        <dbReference type="ARBA" id="ARBA00022676"/>
    </source>
</evidence>
<keyword evidence="4 10" id="KW-0808">Transferase</keyword>
<feature type="transmembrane region" description="Helical" evidence="8">
    <location>
        <begin position="196"/>
        <end position="213"/>
    </location>
</feature>
<dbReference type="GO" id="GO:0016763">
    <property type="term" value="F:pentosyltransferase activity"/>
    <property type="evidence" value="ECO:0007669"/>
    <property type="project" value="TreeGrafter"/>
</dbReference>
<evidence type="ECO:0000256" key="2">
    <source>
        <dbReference type="ARBA" id="ARBA00022475"/>
    </source>
</evidence>
<evidence type="ECO:0000313" key="10">
    <source>
        <dbReference type="EMBL" id="PZQ94561.1"/>
    </source>
</evidence>
<evidence type="ECO:0000256" key="8">
    <source>
        <dbReference type="SAM" id="Phobius"/>
    </source>
</evidence>
<feature type="transmembrane region" description="Helical" evidence="8">
    <location>
        <begin position="249"/>
        <end position="268"/>
    </location>
</feature>
<feature type="transmembrane region" description="Helical" evidence="8">
    <location>
        <begin position="41"/>
        <end position="64"/>
    </location>
</feature>
<accession>A0A2W5RVS0</accession>
<evidence type="ECO:0000256" key="5">
    <source>
        <dbReference type="ARBA" id="ARBA00022692"/>
    </source>
</evidence>
<gene>
    <name evidence="10" type="ORF">DI533_21985</name>
</gene>
<evidence type="ECO:0000313" key="11">
    <source>
        <dbReference type="Proteomes" id="UP000248975"/>
    </source>
</evidence>
<reference evidence="10 11" key="1">
    <citation type="submission" date="2017-08" db="EMBL/GenBank/DDBJ databases">
        <title>Infants hospitalized years apart are colonized by the same room-sourced microbial strains.</title>
        <authorList>
            <person name="Brooks B."/>
            <person name="Olm M.R."/>
            <person name="Firek B.A."/>
            <person name="Baker R."/>
            <person name="Thomas B.C."/>
            <person name="Morowitz M.J."/>
            <person name="Banfield J.F."/>
        </authorList>
    </citation>
    <scope>NUCLEOTIDE SEQUENCE [LARGE SCALE GENOMIC DNA]</scope>
    <source>
        <strain evidence="10">S2_003_000_R2_11</strain>
    </source>
</reference>
<dbReference type="GO" id="GO:0005886">
    <property type="term" value="C:plasma membrane"/>
    <property type="evidence" value="ECO:0007669"/>
    <property type="project" value="UniProtKB-SubCell"/>
</dbReference>
<keyword evidence="6 8" id="KW-1133">Transmembrane helix</keyword>
<dbReference type="Pfam" id="PF13231">
    <property type="entry name" value="PMT_2"/>
    <property type="match status" value="1"/>
</dbReference>